<evidence type="ECO:0000259" key="2">
    <source>
        <dbReference type="Pfam" id="PF00465"/>
    </source>
</evidence>
<reference evidence="3" key="1">
    <citation type="journal article" date="2014" name="Front. Microbiol.">
        <title>High frequency of phylogenetically diverse reductive dehalogenase-homologous genes in deep subseafloor sedimentary metagenomes.</title>
        <authorList>
            <person name="Kawai M."/>
            <person name="Futagami T."/>
            <person name="Toyoda A."/>
            <person name="Takaki Y."/>
            <person name="Nishi S."/>
            <person name="Hori S."/>
            <person name="Arai W."/>
            <person name="Tsubouchi T."/>
            <person name="Morono Y."/>
            <person name="Uchiyama I."/>
            <person name="Ito T."/>
            <person name="Fujiyama A."/>
            <person name="Inagaki F."/>
            <person name="Takami H."/>
        </authorList>
    </citation>
    <scope>NUCLEOTIDE SEQUENCE</scope>
    <source>
        <strain evidence="3">Expedition CK06-06</strain>
    </source>
</reference>
<dbReference type="AlphaFoldDB" id="X1BZ46"/>
<organism evidence="3">
    <name type="scientific">marine sediment metagenome</name>
    <dbReference type="NCBI Taxonomy" id="412755"/>
    <lineage>
        <taxon>unclassified sequences</taxon>
        <taxon>metagenomes</taxon>
        <taxon>ecological metagenomes</taxon>
    </lineage>
</organism>
<keyword evidence="1" id="KW-0560">Oxidoreductase</keyword>
<evidence type="ECO:0000256" key="1">
    <source>
        <dbReference type="ARBA" id="ARBA00023002"/>
    </source>
</evidence>
<dbReference type="Pfam" id="PF00465">
    <property type="entry name" value="Fe-ADH"/>
    <property type="match status" value="1"/>
</dbReference>
<dbReference type="PANTHER" id="PTHR11496:SF83">
    <property type="entry name" value="HYDROXYACID-OXOACID TRANSHYDROGENASE, MITOCHONDRIAL"/>
    <property type="match status" value="1"/>
</dbReference>
<comment type="caution">
    <text evidence="3">The sequence shown here is derived from an EMBL/GenBank/DDBJ whole genome shotgun (WGS) entry which is preliminary data.</text>
</comment>
<feature type="domain" description="Alcohol dehydrogenase iron-type/glycerol dehydrogenase GldA" evidence="2">
    <location>
        <begin position="9"/>
        <end position="108"/>
    </location>
</feature>
<dbReference type="InterPro" id="IPR039697">
    <property type="entry name" value="Alcohol_dehydrogenase_Fe"/>
</dbReference>
<dbReference type="EMBL" id="BART01010555">
    <property type="protein sequence ID" value="GAG89448.1"/>
    <property type="molecule type" value="Genomic_DNA"/>
</dbReference>
<gene>
    <name evidence="3" type="ORF">S01H4_22897</name>
</gene>
<name>X1BZ46_9ZZZZ</name>
<accession>X1BZ46</accession>
<dbReference type="Gene3D" id="1.20.1090.10">
    <property type="entry name" value="Dehydroquinate synthase-like - alpha domain"/>
    <property type="match status" value="1"/>
</dbReference>
<proteinExistence type="predicted"/>
<dbReference type="Gene3D" id="3.40.50.1970">
    <property type="match status" value="1"/>
</dbReference>
<dbReference type="GO" id="GO:0046872">
    <property type="term" value="F:metal ion binding"/>
    <property type="evidence" value="ECO:0007669"/>
    <property type="project" value="InterPro"/>
</dbReference>
<dbReference type="InterPro" id="IPR001670">
    <property type="entry name" value="ADH_Fe/GldA"/>
</dbReference>
<protein>
    <recommendedName>
        <fullName evidence="2">Alcohol dehydrogenase iron-type/glycerol dehydrogenase GldA domain-containing protein</fullName>
    </recommendedName>
</protein>
<dbReference type="GO" id="GO:0004022">
    <property type="term" value="F:alcohol dehydrogenase (NAD+) activity"/>
    <property type="evidence" value="ECO:0007669"/>
    <property type="project" value="TreeGrafter"/>
</dbReference>
<feature type="non-terminal residue" evidence="3">
    <location>
        <position position="188"/>
    </location>
</feature>
<evidence type="ECO:0000313" key="3">
    <source>
        <dbReference type="EMBL" id="GAG89448.1"/>
    </source>
</evidence>
<sequence length="188" mass="19816">MPVDQQDVVVVAVGGGATIDFGKALSALATNMKPESEETAEEMILDRLEGVGRGIPIVNPPLPFVAVPTTAGTGAEATRNAVLSCPKRMFKKSLRSPLMVPRAVILDPSLIGSCSRDIIAASGIDCLTQLIESFICRFRWAVPRALVLDAFPQAMSALPRLLENPSDEIAQSAMSHAAFISGVSLGNS</sequence>
<dbReference type="SUPFAM" id="SSF56796">
    <property type="entry name" value="Dehydroquinate synthase-like"/>
    <property type="match status" value="1"/>
</dbReference>
<dbReference type="PANTHER" id="PTHR11496">
    <property type="entry name" value="ALCOHOL DEHYDROGENASE"/>
    <property type="match status" value="1"/>
</dbReference>